<dbReference type="GO" id="GO:0005829">
    <property type="term" value="C:cytosol"/>
    <property type="evidence" value="ECO:0007669"/>
    <property type="project" value="TreeGrafter"/>
</dbReference>
<organism evidence="3 4">
    <name type="scientific">Alloacidobacterium dinghuense</name>
    <dbReference type="NCBI Taxonomy" id="2763107"/>
    <lineage>
        <taxon>Bacteria</taxon>
        <taxon>Pseudomonadati</taxon>
        <taxon>Acidobacteriota</taxon>
        <taxon>Terriglobia</taxon>
        <taxon>Terriglobales</taxon>
        <taxon>Acidobacteriaceae</taxon>
        <taxon>Alloacidobacterium</taxon>
    </lineage>
</organism>
<protein>
    <submittedName>
        <fullName evidence="3">Glycosyltransferase family 9 protein</fullName>
    </submittedName>
</protein>
<dbReference type="PANTHER" id="PTHR30160:SF7">
    <property type="entry name" value="ADP-HEPTOSE--LPS HEPTOSYLTRANSFERASE 2"/>
    <property type="match status" value="1"/>
</dbReference>
<dbReference type="SUPFAM" id="SSF53756">
    <property type="entry name" value="UDP-Glycosyltransferase/glycogen phosphorylase"/>
    <property type="match status" value="1"/>
</dbReference>
<keyword evidence="4" id="KW-1185">Reference proteome</keyword>
<evidence type="ECO:0000313" key="4">
    <source>
        <dbReference type="Proteomes" id="UP000515312"/>
    </source>
</evidence>
<dbReference type="InterPro" id="IPR002201">
    <property type="entry name" value="Glyco_trans_9"/>
</dbReference>
<dbReference type="KEGG" id="adin:H7849_21310"/>
<dbReference type="Proteomes" id="UP000515312">
    <property type="component" value="Chromosome"/>
</dbReference>
<keyword evidence="2 3" id="KW-0808">Transferase</keyword>
<evidence type="ECO:0000256" key="1">
    <source>
        <dbReference type="ARBA" id="ARBA00022676"/>
    </source>
</evidence>
<dbReference type="Pfam" id="PF01075">
    <property type="entry name" value="Glyco_transf_9"/>
    <property type="match status" value="1"/>
</dbReference>
<gene>
    <name evidence="3" type="ORF">H7849_21310</name>
</gene>
<name>A0A7G8BGB1_9BACT</name>
<dbReference type="RefSeq" id="WP_186742342.1">
    <property type="nucleotide sequence ID" value="NZ_CP060394.1"/>
</dbReference>
<dbReference type="CDD" id="cd03789">
    <property type="entry name" value="GT9_LPS_heptosyltransferase"/>
    <property type="match status" value="1"/>
</dbReference>
<dbReference type="AlphaFoldDB" id="A0A7G8BGB1"/>
<reference evidence="3 4" key="1">
    <citation type="submission" date="2020-08" db="EMBL/GenBank/DDBJ databases">
        <title>Edaphobacter telluris sp. nov. and Acidobacterium dinghuensis sp. nov., two acidobacteria isolated from forest soil.</title>
        <authorList>
            <person name="Fu J."/>
            <person name="Qiu L."/>
        </authorList>
    </citation>
    <scope>NUCLEOTIDE SEQUENCE [LARGE SCALE GENOMIC DNA]</scope>
    <source>
        <strain evidence="3">4Y35</strain>
    </source>
</reference>
<accession>A0A7G8BGB1</accession>
<dbReference type="GO" id="GO:0009244">
    <property type="term" value="P:lipopolysaccharide core region biosynthetic process"/>
    <property type="evidence" value="ECO:0007669"/>
    <property type="project" value="TreeGrafter"/>
</dbReference>
<keyword evidence="1" id="KW-0328">Glycosyltransferase</keyword>
<dbReference type="InterPro" id="IPR051199">
    <property type="entry name" value="LPS_LOS_Heptosyltrfase"/>
</dbReference>
<dbReference type="PANTHER" id="PTHR30160">
    <property type="entry name" value="TETRAACYLDISACCHARIDE 4'-KINASE-RELATED"/>
    <property type="match status" value="1"/>
</dbReference>
<dbReference type="EMBL" id="CP060394">
    <property type="protein sequence ID" value="QNI31581.1"/>
    <property type="molecule type" value="Genomic_DNA"/>
</dbReference>
<evidence type="ECO:0000256" key="2">
    <source>
        <dbReference type="ARBA" id="ARBA00022679"/>
    </source>
</evidence>
<dbReference type="Gene3D" id="3.40.50.2000">
    <property type="entry name" value="Glycogen Phosphorylase B"/>
    <property type="match status" value="2"/>
</dbReference>
<proteinExistence type="predicted"/>
<evidence type="ECO:0000313" key="3">
    <source>
        <dbReference type="EMBL" id="QNI31581.1"/>
    </source>
</evidence>
<sequence>MRFRKYRYRPVHAICEKVFELLAPLVSGVTGEPLTETPKKILILKFGGMGEAVLARSLVEHLRRRNPLMRFDFILEERTMEPMTCGGGGNSLIYRSGSDGLAQALSILRTIRRQHYDAILDFEQHSLLTAAFTRAAGIPVRVGFVHPGTRSRGEFLTHPIELRESESMWSAMVRMCQVIDPQLTASVGAVAMPYSPETNSWMESWWKNKITNQARGPVVAMHIGVGPSAQYRLWPMERWVQLASRLLALNKEMTVVLTGGTAEQPLMENFKLQFPGRTVGASDLGTFERSAALLERCDLLISCDTGIMHLGAAMGTPTVGLFGPNTPICWGPVGFRATYVYPTRQPCSPCINSYQRYIPARCTAIQQSACMWDISVDDVLAATRTVLRDGWV</sequence>
<dbReference type="GO" id="GO:0008713">
    <property type="term" value="F:ADP-heptose-lipopolysaccharide heptosyltransferase activity"/>
    <property type="evidence" value="ECO:0007669"/>
    <property type="project" value="TreeGrafter"/>
</dbReference>